<accession>A0AAD9WAF4</accession>
<evidence type="ECO:0000259" key="6">
    <source>
        <dbReference type="Pfam" id="PF01494"/>
    </source>
</evidence>
<evidence type="ECO:0000313" key="7">
    <source>
        <dbReference type="EMBL" id="KAK2614239.1"/>
    </source>
</evidence>
<keyword evidence="3" id="KW-0274">FAD</keyword>
<evidence type="ECO:0000256" key="4">
    <source>
        <dbReference type="ARBA" id="ARBA00023002"/>
    </source>
</evidence>
<dbReference type="GO" id="GO:0071949">
    <property type="term" value="F:FAD binding"/>
    <property type="evidence" value="ECO:0007669"/>
    <property type="project" value="InterPro"/>
</dbReference>
<dbReference type="GO" id="GO:0004497">
    <property type="term" value="F:monooxygenase activity"/>
    <property type="evidence" value="ECO:0007669"/>
    <property type="project" value="UniProtKB-KW"/>
</dbReference>
<dbReference type="InterPro" id="IPR002938">
    <property type="entry name" value="FAD-bd"/>
</dbReference>
<dbReference type="Gene3D" id="3.50.50.60">
    <property type="entry name" value="FAD/NAD(P)-binding domain"/>
    <property type="match status" value="1"/>
</dbReference>
<gene>
    <name evidence="7" type="ORF">N8I77_001085</name>
</gene>
<dbReference type="PRINTS" id="PR00420">
    <property type="entry name" value="RNGMNOXGNASE"/>
</dbReference>
<keyword evidence="8" id="KW-1185">Reference proteome</keyword>
<feature type="domain" description="FAD-binding" evidence="6">
    <location>
        <begin position="60"/>
        <end position="329"/>
    </location>
</feature>
<dbReference type="PANTHER" id="PTHR47178:SF6">
    <property type="entry name" value="FAD-BINDING DOMAIN-CONTAINING PROTEIN"/>
    <property type="match status" value="1"/>
</dbReference>
<evidence type="ECO:0000256" key="5">
    <source>
        <dbReference type="ARBA" id="ARBA00023033"/>
    </source>
</evidence>
<evidence type="ECO:0000256" key="3">
    <source>
        <dbReference type="ARBA" id="ARBA00022827"/>
    </source>
</evidence>
<dbReference type="InterPro" id="IPR036188">
    <property type="entry name" value="FAD/NAD-bd_sf"/>
</dbReference>
<dbReference type="Proteomes" id="UP001265746">
    <property type="component" value="Unassembled WGS sequence"/>
</dbReference>
<reference evidence="7" key="1">
    <citation type="submission" date="2023-06" db="EMBL/GenBank/DDBJ databases">
        <authorList>
            <person name="Noh H."/>
        </authorList>
    </citation>
    <scope>NUCLEOTIDE SEQUENCE</scope>
    <source>
        <strain evidence="7">DUCC20226</strain>
    </source>
</reference>
<dbReference type="PANTHER" id="PTHR47178">
    <property type="entry name" value="MONOOXYGENASE, FAD-BINDING"/>
    <property type="match status" value="1"/>
</dbReference>
<evidence type="ECO:0000256" key="2">
    <source>
        <dbReference type="ARBA" id="ARBA00022630"/>
    </source>
</evidence>
<name>A0AAD9WAF4_PHOAM</name>
<dbReference type="AlphaFoldDB" id="A0AAD9WAF4"/>
<comment type="cofactor">
    <cofactor evidence="1">
        <name>FAD</name>
        <dbReference type="ChEBI" id="CHEBI:57692"/>
    </cofactor>
</comment>
<dbReference type="SUPFAM" id="SSF51905">
    <property type="entry name" value="FAD/NAD(P)-binding domain"/>
    <property type="match status" value="1"/>
</dbReference>
<keyword evidence="5" id="KW-0503">Monooxygenase</keyword>
<evidence type="ECO:0000313" key="8">
    <source>
        <dbReference type="Proteomes" id="UP001265746"/>
    </source>
</evidence>
<keyword evidence="4" id="KW-0560">Oxidoreductase</keyword>
<dbReference type="EMBL" id="JAUJFL010000001">
    <property type="protein sequence ID" value="KAK2614239.1"/>
    <property type="molecule type" value="Genomic_DNA"/>
</dbReference>
<evidence type="ECO:0000256" key="1">
    <source>
        <dbReference type="ARBA" id="ARBA00001974"/>
    </source>
</evidence>
<proteinExistence type="predicted"/>
<dbReference type="Pfam" id="PF01494">
    <property type="entry name" value="FAD_binding_3"/>
    <property type="match status" value="1"/>
</dbReference>
<comment type="caution">
    <text evidence="7">The sequence shown here is derived from an EMBL/GenBank/DDBJ whole genome shotgun (WGS) entry which is preliminary data.</text>
</comment>
<organism evidence="7 8">
    <name type="scientific">Phomopsis amygdali</name>
    <name type="common">Fusicoccum amygdali</name>
    <dbReference type="NCBI Taxonomy" id="1214568"/>
    <lineage>
        <taxon>Eukaryota</taxon>
        <taxon>Fungi</taxon>
        <taxon>Dikarya</taxon>
        <taxon>Ascomycota</taxon>
        <taxon>Pezizomycotina</taxon>
        <taxon>Sordariomycetes</taxon>
        <taxon>Sordariomycetidae</taxon>
        <taxon>Diaporthales</taxon>
        <taxon>Diaporthaceae</taxon>
        <taxon>Diaporthe</taxon>
    </lineage>
</organism>
<sequence length="370" mass="40473">MSISIIPQLRAAIPDDVPDLALTNHLLPLDLPSQSVVYLADRPGIRYGVTSRGTHDMVRADRVLLRQFLATKIPCQMGKRAVSFEELPESVTVRFEDGTSATGNILVCADGTNSALRGQLLGRELKPQLLPVASIGGEVTLSGKDFENKLRLGHSSRSNFFSEPAEPGLPVVHIFCALKRVLPDGHSGEYYWFTIWVDDNVADPAHWTKTASQRESHDFVIRTTRGMEPRVLNIIDLTPVNKLLGDPFPQRALMLTDLPIGRVTLLGDAAHCMPPTRGEAGVHAMMDALKLAECIGNINAVNDHDGSSTKSAVSIYQEEMLRRSQATVRKNVDASSLNLSSMGWGGRDVQPLEWESISLEEIGRVQVAPA</sequence>
<protein>
    <recommendedName>
        <fullName evidence="6">FAD-binding domain-containing protein</fullName>
    </recommendedName>
</protein>
<keyword evidence="2" id="KW-0285">Flavoprotein</keyword>